<dbReference type="EMBL" id="UINC01001016">
    <property type="protein sequence ID" value="SUZ67630.1"/>
    <property type="molecule type" value="Genomic_DNA"/>
</dbReference>
<dbReference type="InterPro" id="IPR041698">
    <property type="entry name" value="Methyltransf_25"/>
</dbReference>
<dbReference type="InterPro" id="IPR050723">
    <property type="entry name" value="CFA/CMAS"/>
</dbReference>
<dbReference type="CDD" id="cd02440">
    <property type="entry name" value="AdoMet_MTases"/>
    <property type="match status" value="1"/>
</dbReference>
<evidence type="ECO:0000259" key="1">
    <source>
        <dbReference type="Pfam" id="PF13649"/>
    </source>
</evidence>
<dbReference type="Gene3D" id="3.40.50.150">
    <property type="entry name" value="Vaccinia Virus protein VP39"/>
    <property type="match status" value="1"/>
</dbReference>
<protein>
    <recommendedName>
        <fullName evidence="1">Methyltransferase domain-containing protein</fullName>
    </recommendedName>
</protein>
<feature type="domain" description="Methyltransferase" evidence="1">
    <location>
        <begin position="51"/>
        <end position="146"/>
    </location>
</feature>
<dbReference type="AlphaFoldDB" id="A0A381PKZ9"/>
<dbReference type="SUPFAM" id="SSF53335">
    <property type="entry name" value="S-adenosyl-L-methionine-dependent methyltransferases"/>
    <property type="match status" value="1"/>
</dbReference>
<evidence type="ECO:0000313" key="2">
    <source>
        <dbReference type="EMBL" id="SUZ67630.1"/>
    </source>
</evidence>
<name>A0A381PKZ9_9ZZZZ</name>
<dbReference type="PANTHER" id="PTHR43667">
    <property type="entry name" value="CYCLOPROPANE-FATTY-ACYL-PHOSPHOLIPID SYNTHASE"/>
    <property type="match status" value="1"/>
</dbReference>
<reference evidence="2" key="1">
    <citation type="submission" date="2018-05" db="EMBL/GenBank/DDBJ databases">
        <authorList>
            <person name="Lanie J.A."/>
            <person name="Ng W.-L."/>
            <person name="Kazmierczak K.M."/>
            <person name="Andrzejewski T.M."/>
            <person name="Davidsen T.M."/>
            <person name="Wayne K.J."/>
            <person name="Tettelin H."/>
            <person name="Glass J.I."/>
            <person name="Rusch D."/>
            <person name="Podicherti R."/>
            <person name="Tsui H.-C.T."/>
            <person name="Winkler M.E."/>
        </authorList>
    </citation>
    <scope>NUCLEOTIDE SEQUENCE</scope>
</reference>
<proteinExistence type="predicted"/>
<dbReference type="PANTHER" id="PTHR43667:SF2">
    <property type="entry name" value="FATTY ACID C-METHYL TRANSFERASE"/>
    <property type="match status" value="1"/>
</dbReference>
<sequence>MTEERIGREFYDRSDYFEGRTEHLQDLDSPFQKYRIDKVLQIYDPGPEERVLDVGCGWGTFCWALGPRVGEIIGVDFSQKSVELCEQRLAQRPIDGVSFLCADARNTGLGAESFDLVIGADLVEHLYPEDSEAVVAEAFRVLKKGGRLSLWTPHRGHFLEMLKARNIVLQRDVSHVDYKSMKRLKTMVANMGFAVERAYYAESHLIGLRSMERVFQEWVPILRRRIAVLARKP</sequence>
<dbReference type="Pfam" id="PF13649">
    <property type="entry name" value="Methyltransf_25"/>
    <property type="match status" value="1"/>
</dbReference>
<gene>
    <name evidence="2" type="ORF">METZ01_LOCUS20484</name>
</gene>
<accession>A0A381PKZ9</accession>
<organism evidence="2">
    <name type="scientific">marine metagenome</name>
    <dbReference type="NCBI Taxonomy" id="408172"/>
    <lineage>
        <taxon>unclassified sequences</taxon>
        <taxon>metagenomes</taxon>
        <taxon>ecological metagenomes</taxon>
    </lineage>
</organism>
<dbReference type="InterPro" id="IPR029063">
    <property type="entry name" value="SAM-dependent_MTases_sf"/>
</dbReference>